<gene>
    <name evidence="3" type="ORF">GCM10011514_50260</name>
</gene>
<evidence type="ECO:0000259" key="2">
    <source>
        <dbReference type="PROSITE" id="PS50914"/>
    </source>
</evidence>
<reference evidence="3" key="1">
    <citation type="journal article" date="2014" name="Int. J. Syst. Evol. Microbiol.">
        <title>Complete genome sequence of Corynebacterium casei LMG S-19264T (=DSM 44701T), isolated from a smear-ripened cheese.</title>
        <authorList>
            <consortium name="US DOE Joint Genome Institute (JGI-PGF)"/>
            <person name="Walter F."/>
            <person name="Albersmeier A."/>
            <person name="Kalinowski J."/>
            <person name="Ruckert C."/>
        </authorList>
    </citation>
    <scope>NUCLEOTIDE SEQUENCE</scope>
    <source>
        <strain evidence="3">CGMCC 1.15958</strain>
    </source>
</reference>
<dbReference type="PANTHER" id="PTHR34606:SF4">
    <property type="entry name" value="OUTER MEMBRANE LIPOPROTEIN DOLP"/>
    <property type="match status" value="1"/>
</dbReference>
<organism evidence="3 4">
    <name type="scientific">Emticicia aquatilis</name>
    <dbReference type="NCBI Taxonomy" id="1537369"/>
    <lineage>
        <taxon>Bacteria</taxon>
        <taxon>Pseudomonadati</taxon>
        <taxon>Bacteroidota</taxon>
        <taxon>Cytophagia</taxon>
        <taxon>Cytophagales</taxon>
        <taxon>Leadbetterellaceae</taxon>
        <taxon>Emticicia</taxon>
    </lineage>
</organism>
<evidence type="ECO:0000313" key="3">
    <source>
        <dbReference type="EMBL" id="GGD80190.1"/>
    </source>
</evidence>
<protein>
    <submittedName>
        <fullName evidence="3">BON domain-containing protein</fullName>
    </submittedName>
</protein>
<dbReference type="PROSITE" id="PS50914">
    <property type="entry name" value="BON"/>
    <property type="match status" value="3"/>
</dbReference>
<dbReference type="Pfam" id="PF04972">
    <property type="entry name" value="BON"/>
    <property type="match status" value="3"/>
</dbReference>
<dbReference type="RefSeq" id="WP_188770715.1">
    <property type="nucleotide sequence ID" value="NZ_BMKK01000016.1"/>
</dbReference>
<evidence type="ECO:0000256" key="1">
    <source>
        <dbReference type="ARBA" id="ARBA00022729"/>
    </source>
</evidence>
<dbReference type="Proteomes" id="UP000609064">
    <property type="component" value="Unassembled WGS sequence"/>
</dbReference>
<feature type="domain" description="BON" evidence="2">
    <location>
        <begin position="78"/>
        <end position="146"/>
    </location>
</feature>
<dbReference type="AlphaFoldDB" id="A0A917DYP2"/>
<proteinExistence type="predicted"/>
<dbReference type="InterPro" id="IPR014004">
    <property type="entry name" value="Transpt-assoc_nodulatn_dom_bac"/>
</dbReference>
<keyword evidence="4" id="KW-1185">Reference proteome</keyword>
<dbReference type="EMBL" id="BMKK01000016">
    <property type="protein sequence ID" value="GGD80190.1"/>
    <property type="molecule type" value="Genomic_DNA"/>
</dbReference>
<feature type="domain" description="BON" evidence="2">
    <location>
        <begin position="3"/>
        <end position="71"/>
    </location>
</feature>
<dbReference type="PANTHER" id="PTHR34606">
    <property type="entry name" value="BON DOMAIN-CONTAINING PROTEIN"/>
    <property type="match status" value="1"/>
</dbReference>
<keyword evidence="1" id="KW-0732">Signal</keyword>
<sequence>MKSNEDLQRDVQNAIKWEPLLHAAEIGVTAIDGVVTLTGTVDSYAKKSEAEEAAKKVSGLKALVEKIEIKFSSTWKKDDADIATEILNALKLNWEIPNEDIVVKVENGWVRLDGEVQWNYQREATKKVVKQLAGVLGVTNDIRLSAETHDAIEKKDIQDAFTRNWSICEQDIEVKVLGNNVTLNGSVDSYYQRDEAARIAWNAPGVTSVDNELIVNFN</sequence>
<dbReference type="SMART" id="SM00749">
    <property type="entry name" value="BON"/>
    <property type="match status" value="3"/>
</dbReference>
<name>A0A917DYP2_9BACT</name>
<reference evidence="3" key="2">
    <citation type="submission" date="2020-09" db="EMBL/GenBank/DDBJ databases">
        <authorList>
            <person name="Sun Q."/>
            <person name="Zhou Y."/>
        </authorList>
    </citation>
    <scope>NUCLEOTIDE SEQUENCE</scope>
    <source>
        <strain evidence="3">CGMCC 1.15958</strain>
    </source>
</reference>
<dbReference type="InterPro" id="IPR007055">
    <property type="entry name" value="BON_dom"/>
</dbReference>
<dbReference type="InterPro" id="IPR051686">
    <property type="entry name" value="Lipoprotein_DolP"/>
</dbReference>
<comment type="caution">
    <text evidence="3">The sequence shown here is derived from an EMBL/GenBank/DDBJ whole genome shotgun (WGS) entry which is preliminary data.</text>
</comment>
<feature type="domain" description="BON" evidence="2">
    <location>
        <begin position="149"/>
        <end position="217"/>
    </location>
</feature>
<accession>A0A917DYP2</accession>
<evidence type="ECO:0000313" key="4">
    <source>
        <dbReference type="Proteomes" id="UP000609064"/>
    </source>
</evidence>
<dbReference type="Gene3D" id="3.30.1340.30">
    <property type="match status" value="3"/>
</dbReference>